<dbReference type="InterPro" id="IPR013767">
    <property type="entry name" value="PAS_fold"/>
</dbReference>
<keyword evidence="3" id="KW-0597">Phosphoprotein</keyword>
<dbReference type="InterPro" id="IPR001610">
    <property type="entry name" value="PAC"/>
</dbReference>
<dbReference type="Pfam" id="PF00512">
    <property type="entry name" value="HisKA"/>
    <property type="match status" value="1"/>
</dbReference>
<evidence type="ECO:0000256" key="4">
    <source>
        <dbReference type="ARBA" id="ARBA00022679"/>
    </source>
</evidence>
<feature type="coiled-coil region" evidence="6">
    <location>
        <begin position="37"/>
        <end position="74"/>
    </location>
</feature>
<dbReference type="InterPro" id="IPR000014">
    <property type="entry name" value="PAS"/>
</dbReference>
<dbReference type="InterPro" id="IPR003594">
    <property type="entry name" value="HATPase_dom"/>
</dbReference>
<dbReference type="InterPro" id="IPR052162">
    <property type="entry name" value="Sensor_kinase/Photoreceptor"/>
</dbReference>
<keyword evidence="5" id="KW-0418">Kinase</keyword>
<dbReference type="InterPro" id="IPR000700">
    <property type="entry name" value="PAS-assoc_C"/>
</dbReference>
<dbReference type="Proteomes" id="UP001196980">
    <property type="component" value="Unassembled WGS sequence"/>
</dbReference>
<feature type="domain" description="PAS" evidence="8">
    <location>
        <begin position="469"/>
        <end position="514"/>
    </location>
</feature>
<dbReference type="SMART" id="SM00387">
    <property type="entry name" value="HATPase_c"/>
    <property type="match status" value="1"/>
</dbReference>
<keyword evidence="11" id="KW-1185">Reference proteome</keyword>
<evidence type="ECO:0000259" key="8">
    <source>
        <dbReference type="PROSITE" id="PS50112"/>
    </source>
</evidence>
<reference evidence="10 11" key="1">
    <citation type="journal article" date="2020" name="J Geophys Res Biogeosci">
        <title>Magnetotaxis as an Adaptation to Enable Bacterial Shuttling of Microbial Sulfur and Sulfur Cycling Across Aquatic Oxic#Anoxic Interfaces.</title>
        <authorList>
            <person name="Li J."/>
            <person name="Liu P."/>
            <person name="Wang J."/>
            <person name="Roberts A.P."/>
            <person name="Pan Y."/>
        </authorList>
    </citation>
    <scope>NUCLEOTIDE SEQUENCE [LARGE SCALE GENOMIC DNA]</scope>
    <source>
        <strain evidence="10 11">MYR-1_YQ</strain>
    </source>
</reference>
<dbReference type="PROSITE" id="PS50112">
    <property type="entry name" value="PAS"/>
    <property type="match status" value="4"/>
</dbReference>
<sequence length="831" mass="94309">MSFVDNIRQILKDRVESNINSLFEANIALRQHIYQRTKELDKVNKELQEEIKERKQIEEALRLSENRYKRLVDAITDYMYTVEVKDGRAVSTRHSAGCVAVTGYHSEEYESDQYLWYRMIAEDDREMVKSQVKHVLAGEAAPPIEHRIIHKNGSVRWVRNTIVPRRNQDGRLIAYDGLISDITQRKLAEEALKLSENRYKRLLGATTDYIYTVEVKDGRAASTTHGPGCVAVTGYTTEEYDEEPYLWYRMIHGEDRKAVTELAYKILKGEPVLSIEHRIIHKDTSIRWVRNTPVARYDSNRNLIAYDGLISDITEKKLAEEQLRKNTEQLQDFFDNASDMIHVVTPDGRFKYVNRSWLNTLDYSEDEVETLTLSDVIHPDHFDNGLHNFNCFLIGSISSRFETVFVTRDGRNIVVLGSVNCIFENGIPSVTRGIFHDITDIKRAEEALKKYNDELEIRVRERTAELLHAKTYLESVLLSLTDALIVVNGDLVIQTVNHSACTLLGYDEDQLVGKMVDVMFAENVLEAIGGHGNTKDLFTSMKTATSGDIPVLVNLSRLGQWSEEVINDTIVVAHDMREIRKLEEESHRIQLKMLTSSKMATLGEIATGIAHEINQPLTYISSFLQGLILEIKQGALNTDALKKEAVVAYKQVNRIVDIIQHLRTFGRRDDIEMESISIEMVLHNSLLLMGERIRLRNISLTKNVEPNLPSVVGSANQLEQVFINLLQNAMDALAQNKTAAEIRIVIRLSRDKQFIVIKFTDNGMGIEEKILDRIFEPFYTTKEVGMGTGLGLSIVYGIIVGHNGTITCDSKANRGTTFTINLPVAGSTTDA</sequence>
<keyword evidence="6" id="KW-0175">Coiled coil</keyword>
<dbReference type="SMART" id="SM00086">
    <property type="entry name" value="PAC"/>
    <property type="match status" value="3"/>
</dbReference>
<dbReference type="EMBL" id="JABXWD010000082">
    <property type="protein sequence ID" value="MBV6341202.1"/>
    <property type="molecule type" value="Genomic_DNA"/>
</dbReference>
<evidence type="ECO:0000256" key="6">
    <source>
        <dbReference type="SAM" id="Coils"/>
    </source>
</evidence>
<feature type="domain" description="PAS" evidence="8">
    <location>
        <begin position="326"/>
        <end position="380"/>
    </location>
</feature>
<dbReference type="PANTHER" id="PTHR43304">
    <property type="entry name" value="PHYTOCHROME-LIKE PROTEIN CPH1"/>
    <property type="match status" value="1"/>
</dbReference>
<feature type="domain" description="PAC" evidence="9">
    <location>
        <begin position="142"/>
        <end position="194"/>
    </location>
</feature>
<feature type="domain" description="Histidine kinase" evidence="7">
    <location>
        <begin position="608"/>
        <end position="826"/>
    </location>
</feature>
<organism evidence="10 11">
    <name type="scientific">Candidatus Magnetobacterium casense</name>
    <dbReference type="NCBI Taxonomy" id="1455061"/>
    <lineage>
        <taxon>Bacteria</taxon>
        <taxon>Pseudomonadati</taxon>
        <taxon>Nitrospirota</taxon>
        <taxon>Thermodesulfovibrionia</taxon>
        <taxon>Thermodesulfovibrionales</taxon>
        <taxon>Candidatus Magnetobacteriaceae</taxon>
        <taxon>Candidatus Magnetobacterium</taxon>
    </lineage>
</organism>
<keyword evidence="4" id="KW-0808">Transferase</keyword>
<dbReference type="SMART" id="SM00091">
    <property type="entry name" value="PAS"/>
    <property type="match status" value="3"/>
</dbReference>
<dbReference type="InterPro" id="IPR003661">
    <property type="entry name" value="HisK_dim/P_dom"/>
</dbReference>
<dbReference type="Pfam" id="PF00989">
    <property type="entry name" value="PAS"/>
    <property type="match status" value="1"/>
</dbReference>
<feature type="domain" description="PAS" evidence="8">
    <location>
        <begin position="64"/>
        <end position="139"/>
    </location>
</feature>
<dbReference type="PANTHER" id="PTHR43304:SF1">
    <property type="entry name" value="PAC DOMAIN-CONTAINING PROTEIN"/>
    <property type="match status" value="1"/>
</dbReference>
<evidence type="ECO:0000256" key="3">
    <source>
        <dbReference type="ARBA" id="ARBA00022553"/>
    </source>
</evidence>
<proteinExistence type="predicted"/>
<dbReference type="SMART" id="SM00388">
    <property type="entry name" value="HisKA"/>
    <property type="match status" value="1"/>
</dbReference>
<comment type="catalytic activity">
    <reaction evidence="1">
        <text>ATP + protein L-histidine = ADP + protein N-phospho-L-histidine.</text>
        <dbReference type="EC" id="2.7.13.3"/>
    </reaction>
</comment>
<feature type="domain" description="PAS" evidence="8">
    <location>
        <begin position="195"/>
        <end position="270"/>
    </location>
</feature>
<protein>
    <recommendedName>
        <fullName evidence="2">histidine kinase</fullName>
        <ecNumber evidence="2">2.7.13.3</ecNumber>
    </recommendedName>
</protein>
<dbReference type="EC" id="2.7.13.3" evidence="2"/>
<comment type="caution">
    <text evidence="10">The sequence shown here is derived from an EMBL/GenBank/DDBJ whole genome shotgun (WGS) entry which is preliminary data.</text>
</comment>
<accession>A0ABS6RX49</accession>
<evidence type="ECO:0000259" key="7">
    <source>
        <dbReference type="PROSITE" id="PS50109"/>
    </source>
</evidence>
<evidence type="ECO:0000313" key="11">
    <source>
        <dbReference type="Proteomes" id="UP001196980"/>
    </source>
</evidence>
<dbReference type="CDD" id="cd00130">
    <property type="entry name" value="PAS"/>
    <property type="match status" value="4"/>
</dbReference>
<dbReference type="NCBIfam" id="TIGR00229">
    <property type="entry name" value="sensory_box"/>
    <property type="match status" value="4"/>
</dbReference>
<dbReference type="PROSITE" id="PS50113">
    <property type="entry name" value="PAC"/>
    <property type="match status" value="2"/>
</dbReference>
<evidence type="ECO:0000259" key="9">
    <source>
        <dbReference type="PROSITE" id="PS50113"/>
    </source>
</evidence>
<dbReference type="Pfam" id="PF08447">
    <property type="entry name" value="PAS_3"/>
    <property type="match status" value="2"/>
</dbReference>
<dbReference type="Pfam" id="PF13426">
    <property type="entry name" value="PAS_9"/>
    <property type="match status" value="1"/>
</dbReference>
<dbReference type="InterPro" id="IPR005467">
    <property type="entry name" value="His_kinase_dom"/>
</dbReference>
<name>A0ABS6RX49_9BACT</name>
<dbReference type="InterPro" id="IPR013655">
    <property type="entry name" value="PAS_fold_3"/>
</dbReference>
<dbReference type="CDD" id="cd00082">
    <property type="entry name" value="HisKA"/>
    <property type="match status" value="1"/>
</dbReference>
<feature type="domain" description="PAC" evidence="9">
    <location>
        <begin position="273"/>
        <end position="325"/>
    </location>
</feature>
<dbReference type="PROSITE" id="PS50109">
    <property type="entry name" value="HIS_KIN"/>
    <property type="match status" value="1"/>
</dbReference>
<evidence type="ECO:0000256" key="2">
    <source>
        <dbReference type="ARBA" id="ARBA00012438"/>
    </source>
</evidence>
<dbReference type="RefSeq" id="WP_218251829.1">
    <property type="nucleotide sequence ID" value="NZ_JABXWD010000082.1"/>
</dbReference>
<evidence type="ECO:0000256" key="5">
    <source>
        <dbReference type="ARBA" id="ARBA00022777"/>
    </source>
</evidence>
<evidence type="ECO:0000313" key="10">
    <source>
        <dbReference type="EMBL" id="MBV6341202.1"/>
    </source>
</evidence>
<evidence type="ECO:0000256" key="1">
    <source>
        <dbReference type="ARBA" id="ARBA00000085"/>
    </source>
</evidence>
<gene>
    <name evidence="10" type="ORF">HWQ67_06350</name>
</gene>
<dbReference type="Pfam" id="PF02518">
    <property type="entry name" value="HATPase_c"/>
    <property type="match status" value="1"/>
</dbReference>